<keyword evidence="1 3" id="KW-0808">Transferase</keyword>
<proteinExistence type="predicted"/>
<reference evidence="3" key="2">
    <citation type="journal article" date="2024" name="Antonie Van Leeuwenhoek">
        <title>Roseihalotalea indica gen. nov., sp. nov., a halophilic Bacteroidetes from mesopelagic Southwest Indian Ocean with higher carbohydrate metabolic potential.</title>
        <authorList>
            <person name="Chen B."/>
            <person name="Zhang M."/>
            <person name="Lin D."/>
            <person name="Ye J."/>
            <person name="Tang K."/>
        </authorList>
    </citation>
    <scope>NUCLEOTIDE SEQUENCE</scope>
    <source>
        <strain evidence="3">TK19036</strain>
    </source>
</reference>
<protein>
    <submittedName>
        <fullName evidence="3">4'-phosphopantetheinyl transferase superfamily protein</fullName>
    </submittedName>
</protein>
<gene>
    <name evidence="3" type="ORF">K4G66_24275</name>
</gene>
<accession>A0AA49GII2</accession>
<dbReference type="GO" id="GO:0000287">
    <property type="term" value="F:magnesium ion binding"/>
    <property type="evidence" value="ECO:0007669"/>
    <property type="project" value="InterPro"/>
</dbReference>
<feature type="domain" description="4'-phosphopantetheinyl transferase" evidence="2">
    <location>
        <begin position="150"/>
        <end position="249"/>
    </location>
</feature>
<dbReference type="EMBL" id="CP120682">
    <property type="protein sequence ID" value="WKN35495.1"/>
    <property type="molecule type" value="Genomic_DNA"/>
</dbReference>
<evidence type="ECO:0000256" key="1">
    <source>
        <dbReference type="ARBA" id="ARBA00022679"/>
    </source>
</evidence>
<evidence type="ECO:0000259" key="2">
    <source>
        <dbReference type="Pfam" id="PF01648"/>
    </source>
</evidence>
<dbReference type="Gene3D" id="3.90.470.20">
    <property type="entry name" value="4'-phosphopantetheinyl transferase domain"/>
    <property type="match status" value="2"/>
</dbReference>
<organism evidence="3">
    <name type="scientific">Roseihalotalea indica</name>
    <dbReference type="NCBI Taxonomy" id="2867963"/>
    <lineage>
        <taxon>Bacteria</taxon>
        <taxon>Pseudomonadati</taxon>
        <taxon>Bacteroidota</taxon>
        <taxon>Cytophagia</taxon>
        <taxon>Cytophagales</taxon>
        <taxon>Catalimonadaceae</taxon>
        <taxon>Roseihalotalea</taxon>
    </lineage>
</organism>
<dbReference type="InterPro" id="IPR008278">
    <property type="entry name" value="4-PPantetheinyl_Trfase_dom"/>
</dbReference>
<evidence type="ECO:0000313" key="3">
    <source>
        <dbReference type="EMBL" id="WKN35495.1"/>
    </source>
</evidence>
<dbReference type="InterPro" id="IPR037143">
    <property type="entry name" value="4-PPantetheinyl_Trfase_dom_sf"/>
</dbReference>
<dbReference type="Pfam" id="PF01648">
    <property type="entry name" value="ACPS"/>
    <property type="match status" value="1"/>
</dbReference>
<reference evidence="3" key="1">
    <citation type="journal article" date="2023" name="Comput. Struct. Biotechnol. J.">
        <title>Discovery of a novel marine Bacteroidetes with a rich repertoire of carbohydrate-active enzymes.</title>
        <authorList>
            <person name="Chen B."/>
            <person name="Liu G."/>
            <person name="Chen Q."/>
            <person name="Wang H."/>
            <person name="Liu L."/>
            <person name="Tang K."/>
        </authorList>
    </citation>
    <scope>NUCLEOTIDE SEQUENCE</scope>
    <source>
        <strain evidence="3">TK19036</strain>
    </source>
</reference>
<dbReference type="AlphaFoldDB" id="A0AA49GII2"/>
<name>A0AA49GII2_9BACT</name>
<sequence>MPVEHKQQSSKQPVGSYQSVACSSSPSKVLIQAIPLYRPDWQAKAYWGFSELPYHQLLSLRSTFLHTEEEALFANLIPLRRKEDFLRGRYAAKHTLSLYQSNVIPNTTFIKPGVFQQPTVVGCQPNLPAISIAHGDQRADSLVFPPEHPMAIDIEKLKMENPQHISSQTTDHERRLLSIAGENEAHFYTRLWTIKEALSKVLTTGLMVPLEIYQVEDITYKNGYTVSTFTNFEQYKAISLIYASWVCTLVLPKNTDCLPDFTLVPFSQGK</sequence>
<dbReference type="GO" id="GO:0008897">
    <property type="term" value="F:holo-[acyl-carrier-protein] synthase activity"/>
    <property type="evidence" value="ECO:0007669"/>
    <property type="project" value="InterPro"/>
</dbReference>
<dbReference type="SUPFAM" id="SSF56214">
    <property type="entry name" value="4'-phosphopantetheinyl transferase"/>
    <property type="match status" value="1"/>
</dbReference>